<organism evidence="3 4">
    <name type="scientific">Pseudorhodoplanes sinuspersici</name>
    <dbReference type="NCBI Taxonomy" id="1235591"/>
    <lineage>
        <taxon>Bacteria</taxon>
        <taxon>Pseudomonadati</taxon>
        <taxon>Pseudomonadota</taxon>
        <taxon>Alphaproteobacteria</taxon>
        <taxon>Hyphomicrobiales</taxon>
        <taxon>Pseudorhodoplanes</taxon>
    </lineage>
</organism>
<dbReference type="KEGG" id="psin:CAK95_27635"/>
<accession>A0A1W6ZZA8</accession>
<dbReference type="PANTHER" id="PTHR48081:SF8">
    <property type="entry name" value="ALPHA_BETA HYDROLASE FOLD-3 DOMAIN-CONTAINING PROTEIN-RELATED"/>
    <property type="match status" value="1"/>
</dbReference>
<dbReference type="Gene3D" id="3.40.50.1820">
    <property type="entry name" value="alpha/beta hydrolase"/>
    <property type="match status" value="1"/>
</dbReference>
<dbReference type="Proteomes" id="UP000194137">
    <property type="component" value="Chromosome"/>
</dbReference>
<dbReference type="AlphaFoldDB" id="A0A1W6ZZA8"/>
<sequence>MTPDQQTKTAENRVTWADETVQGSVGAPVKVRVYRGGAVLSHTAPVVVHLHSGAFVAGSLDSGRTVAQLLAEAGAVVASVDYPLAPEHPFPQALDAAFDVLTHIGRGRAAWAGKKPHLYVAGEEAGGNLAAALALMARDQRSPTLAGQILLSPMLDACLATCSVREAKAGPADCQWADGWHKYLGSPAKAAHPYASPIVSSRLAGVAPALLVSAEDDLLRDETLNYARRLRESGVPVRQHLLSAPTGWPCALHDGADDAPWAGALRQSFSEFFADTVTCPSPLSFQQHHVQA</sequence>
<proteinExistence type="predicted"/>
<evidence type="ECO:0000313" key="4">
    <source>
        <dbReference type="Proteomes" id="UP000194137"/>
    </source>
</evidence>
<evidence type="ECO:0000259" key="2">
    <source>
        <dbReference type="Pfam" id="PF07859"/>
    </source>
</evidence>
<dbReference type="PANTHER" id="PTHR48081">
    <property type="entry name" value="AB HYDROLASE SUPERFAMILY PROTEIN C4A8.06C"/>
    <property type="match status" value="1"/>
</dbReference>
<evidence type="ECO:0000313" key="3">
    <source>
        <dbReference type="EMBL" id="ARQ02461.1"/>
    </source>
</evidence>
<dbReference type="OrthoDB" id="9806180at2"/>
<protein>
    <recommendedName>
        <fullName evidence="2">Alpha/beta hydrolase fold-3 domain-containing protein</fullName>
    </recommendedName>
</protein>
<dbReference type="SUPFAM" id="SSF53474">
    <property type="entry name" value="alpha/beta-Hydrolases"/>
    <property type="match status" value="1"/>
</dbReference>
<dbReference type="InterPro" id="IPR029058">
    <property type="entry name" value="AB_hydrolase_fold"/>
</dbReference>
<dbReference type="InterPro" id="IPR013094">
    <property type="entry name" value="AB_hydrolase_3"/>
</dbReference>
<evidence type="ECO:0000256" key="1">
    <source>
        <dbReference type="ARBA" id="ARBA00022801"/>
    </source>
</evidence>
<keyword evidence="4" id="KW-1185">Reference proteome</keyword>
<keyword evidence="1" id="KW-0378">Hydrolase</keyword>
<gene>
    <name evidence="3" type="ORF">CAK95_27635</name>
</gene>
<dbReference type="InterPro" id="IPR050300">
    <property type="entry name" value="GDXG_lipolytic_enzyme"/>
</dbReference>
<reference evidence="3 4" key="1">
    <citation type="submission" date="2017-05" db="EMBL/GenBank/DDBJ databases">
        <title>Full genome sequence of Pseudorhodoplanes sinuspersici.</title>
        <authorList>
            <person name="Dastgheib S.M.M."/>
            <person name="Shavandi M."/>
            <person name="Tirandaz H."/>
        </authorList>
    </citation>
    <scope>NUCLEOTIDE SEQUENCE [LARGE SCALE GENOMIC DNA]</scope>
    <source>
        <strain evidence="3 4">RIPI110</strain>
    </source>
</reference>
<dbReference type="EMBL" id="CP021112">
    <property type="protein sequence ID" value="ARQ02461.1"/>
    <property type="molecule type" value="Genomic_DNA"/>
</dbReference>
<dbReference type="Pfam" id="PF07859">
    <property type="entry name" value="Abhydrolase_3"/>
    <property type="match status" value="1"/>
</dbReference>
<name>A0A1W6ZZA8_9HYPH</name>
<dbReference type="GO" id="GO:0016787">
    <property type="term" value="F:hydrolase activity"/>
    <property type="evidence" value="ECO:0007669"/>
    <property type="project" value="UniProtKB-KW"/>
</dbReference>
<dbReference type="STRING" id="1235591.CAK95_27635"/>
<feature type="domain" description="Alpha/beta hydrolase fold-3" evidence="2">
    <location>
        <begin position="47"/>
        <end position="241"/>
    </location>
</feature>